<dbReference type="EMBL" id="JBHFEH010000043">
    <property type="protein sequence ID" value="KAL2050722.1"/>
    <property type="molecule type" value="Genomic_DNA"/>
</dbReference>
<accession>A0ABR4AYJ0</accession>
<dbReference type="Pfam" id="PF12223">
    <property type="entry name" value="DUF3602"/>
    <property type="match status" value="1"/>
</dbReference>
<dbReference type="PANTHER" id="PTHR34693:SF3">
    <property type="match status" value="1"/>
</dbReference>
<dbReference type="PANTHER" id="PTHR34693">
    <property type="entry name" value="PROTEIN PAR32"/>
    <property type="match status" value="1"/>
</dbReference>
<feature type="region of interest" description="Disordered" evidence="1">
    <location>
        <begin position="1"/>
        <end position="64"/>
    </location>
</feature>
<reference evidence="2 3" key="1">
    <citation type="submission" date="2024-09" db="EMBL/GenBank/DDBJ databases">
        <title>Rethinking Asexuality: The Enigmatic Case of Functional Sexual Genes in Lepraria (Stereocaulaceae).</title>
        <authorList>
            <person name="Doellman M."/>
            <person name="Sun Y."/>
            <person name="Barcenas-Pena A."/>
            <person name="Lumbsch H.T."/>
            <person name="Grewe F."/>
        </authorList>
    </citation>
    <scope>NUCLEOTIDE SEQUENCE [LARGE SCALE GENOMIC DNA]</scope>
    <source>
        <strain evidence="2 3">Grewe 0041</strain>
    </source>
</reference>
<feature type="compositionally biased region" description="Basic and acidic residues" evidence="1">
    <location>
        <begin position="18"/>
        <end position="30"/>
    </location>
</feature>
<evidence type="ECO:0000256" key="1">
    <source>
        <dbReference type="SAM" id="MobiDB-lite"/>
    </source>
</evidence>
<organism evidence="2 3">
    <name type="scientific">Lepraria finkii</name>
    <dbReference type="NCBI Taxonomy" id="1340010"/>
    <lineage>
        <taxon>Eukaryota</taxon>
        <taxon>Fungi</taxon>
        <taxon>Dikarya</taxon>
        <taxon>Ascomycota</taxon>
        <taxon>Pezizomycotina</taxon>
        <taxon>Lecanoromycetes</taxon>
        <taxon>OSLEUM clade</taxon>
        <taxon>Lecanoromycetidae</taxon>
        <taxon>Lecanorales</taxon>
        <taxon>Lecanorineae</taxon>
        <taxon>Stereocaulaceae</taxon>
        <taxon>Lepraria</taxon>
    </lineage>
</organism>
<dbReference type="InterPro" id="IPR053203">
    <property type="entry name" value="Cisplatin_resist-associated"/>
</dbReference>
<keyword evidence="3" id="KW-1185">Reference proteome</keyword>
<dbReference type="Proteomes" id="UP001590951">
    <property type="component" value="Unassembled WGS sequence"/>
</dbReference>
<feature type="compositionally biased region" description="Basic and acidic residues" evidence="1">
    <location>
        <begin position="93"/>
        <end position="102"/>
    </location>
</feature>
<sequence>MSDPIVSHGRGGAGNIAPDEKIYTDGEIVREGPLGDQGDGPYSSGRGGAGNINSPGLKATTGQVPGDVDVIPETAQRVGDYDKYHVGRGGEGNVHRDNKGHKEGLVEKVEKKVEGVLHHKKEGE</sequence>
<comment type="caution">
    <text evidence="2">The sequence shown here is derived from an EMBL/GenBank/DDBJ whole genome shotgun (WGS) entry which is preliminary data.</text>
</comment>
<protein>
    <submittedName>
        <fullName evidence="2">Uncharacterized protein</fullName>
    </submittedName>
</protein>
<name>A0ABR4AYJ0_9LECA</name>
<dbReference type="InterPro" id="IPR022024">
    <property type="entry name" value="DUF3602"/>
</dbReference>
<evidence type="ECO:0000313" key="3">
    <source>
        <dbReference type="Proteomes" id="UP001590951"/>
    </source>
</evidence>
<gene>
    <name evidence="2" type="ORF">ABVK25_008960</name>
</gene>
<feature type="region of interest" description="Disordered" evidence="1">
    <location>
        <begin position="83"/>
        <end position="102"/>
    </location>
</feature>
<evidence type="ECO:0000313" key="2">
    <source>
        <dbReference type="EMBL" id="KAL2050722.1"/>
    </source>
</evidence>
<proteinExistence type="predicted"/>